<dbReference type="InterPro" id="IPR000432">
    <property type="entry name" value="DNA_mismatch_repair_MutS_C"/>
</dbReference>
<dbReference type="Pfam" id="PF01713">
    <property type="entry name" value="Smr"/>
    <property type="match status" value="1"/>
</dbReference>
<keyword evidence="2 8" id="KW-0699">rRNA-binding</keyword>
<feature type="domain" description="Smr" evidence="10">
    <location>
        <begin position="714"/>
        <end position="789"/>
    </location>
</feature>
<dbReference type="SMART" id="SM00533">
    <property type="entry name" value="MUTSd"/>
    <property type="match status" value="1"/>
</dbReference>
<dbReference type="FunFam" id="3.40.50.300:FF:000830">
    <property type="entry name" value="Endonuclease MutS2"/>
    <property type="match status" value="1"/>
</dbReference>
<dbReference type="InterPro" id="IPR005747">
    <property type="entry name" value="MutS2"/>
</dbReference>
<evidence type="ECO:0000256" key="2">
    <source>
        <dbReference type="ARBA" id="ARBA00022730"/>
    </source>
</evidence>
<dbReference type="InterPro" id="IPR007696">
    <property type="entry name" value="DNA_mismatch_repair_MutS_core"/>
</dbReference>
<dbReference type="InterPro" id="IPR027417">
    <property type="entry name" value="P-loop_NTPase"/>
</dbReference>
<dbReference type="CDD" id="cd03280">
    <property type="entry name" value="ABC_MutS2"/>
    <property type="match status" value="1"/>
</dbReference>
<dbReference type="InterPro" id="IPR002625">
    <property type="entry name" value="Smr_dom"/>
</dbReference>
<accession>A0A9J6P932</accession>
<organism evidence="11 12">
    <name type="scientific">Oceanirhabdus seepicola</name>
    <dbReference type="NCBI Taxonomy" id="2828781"/>
    <lineage>
        <taxon>Bacteria</taxon>
        <taxon>Bacillati</taxon>
        <taxon>Bacillota</taxon>
        <taxon>Clostridia</taxon>
        <taxon>Eubacteriales</taxon>
        <taxon>Clostridiaceae</taxon>
        <taxon>Oceanirhabdus</taxon>
    </lineage>
</organism>
<evidence type="ECO:0000313" key="12">
    <source>
        <dbReference type="Proteomes" id="UP001056429"/>
    </source>
</evidence>
<reference evidence="11" key="2">
    <citation type="submission" date="2021-04" db="EMBL/GenBank/DDBJ databases">
        <authorList>
            <person name="Dong X."/>
        </authorList>
    </citation>
    <scope>NUCLEOTIDE SEQUENCE</scope>
    <source>
        <strain evidence="11">ZWT</strain>
    </source>
</reference>
<dbReference type="InterPro" id="IPR036063">
    <property type="entry name" value="Smr_dom_sf"/>
</dbReference>
<dbReference type="EC" id="3.6.4.-" evidence="8"/>
<dbReference type="GO" id="GO:0019843">
    <property type="term" value="F:rRNA binding"/>
    <property type="evidence" value="ECO:0007669"/>
    <property type="project" value="UniProtKB-UniRule"/>
</dbReference>
<dbReference type="SMART" id="SM00463">
    <property type="entry name" value="SMR"/>
    <property type="match status" value="1"/>
</dbReference>
<comment type="similarity">
    <text evidence="8">Belongs to the DNA mismatch repair MutS family. MutS2 subfamily.</text>
</comment>
<keyword evidence="12" id="KW-1185">Reference proteome</keyword>
<dbReference type="CDD" id="cd06503">
    <property type="entry name" value="ATP-synt_Fo_b"/>
    <property type="match status" value="1"/>
</dbReference>
<feature type="coiled-coil region" evidence="9">
    <location>
        <begin position="513"/>
        <end position="624"/>
    </location>
</feature>
<protein>
    <recommendedName>
        <fullName evidence="8">Endonuclease MutS2</fullName>
        <ecNumber evidence="8">3.1.-.-</ecNumber>
    </recommendedName>
    <alternativeName>
        <fullName evidence="8">Ribosome-associated protein quality control-upstream factor</fullName>
        <shortName evidence="8">RQC-upstream factor</shortName>
        <shortName evidence="8">RqcU</shortName>
        <ecNumber evidence="8">3.6.4.-</ecNumber>
    </alternativeName>
</protein>
<keyword evidence="5 8" id="KW-0067">ATP-binding</keyword>
<dbReference type="SUPFAM" id="SSF48334">
    <property type="entry name" value="DNA repair protein MutS, domain III"/>
    <property type="match status" value="1"/>
</dbReference>
<dbReference type="SUPFAM" id="SSF160443">
    <property type="entry name" value="SMR domain-like"/>
    <property type="match status" value="1"/>
</dbReference>
<dbReference type="PANTHER" id="PTHR48466">
    <property type="entry name" value="OS10G0509000 PROTEIN-RELATED"/>
    <property type="match status" value="1"/>
</dbReference>
<dbReference type="Proteomes" id="UP001056429">
    <property type="component" value="Unassembled WGS sequence"/>
</dbReference>
<sequence length="789" mass="88200">MHERSLRILEFDKIKEKIKKYTKSPVGREVIDALKPYNTVKDVQDRLIETNEALNIIMKKSNPPFEGLYDIREGVSRAGKGAALQAGQLLKIAQAMSCARRFKTYVKNDDDTIAYKKLQDLCAGITPLKFIEDRIFTAIISEEEVSDKASEKLFSIRRSLKNKNSDVKDKVGSLVRTYSSFLQENLYTVRGDRYVIPVKAEHKGSVKGLVHDVSASGATLFIEPISLVNLNNEIKELMIKERAEIQKILAELSALIYESYSVIKINCDIIWELDFIFAKAKYALELNCTMPIINDEGIIDIVQGRHPLISQDEVVANDIYVGKHYNSLVITGPNTGGKTVTLKTLGLIQIMALSGLMIPARDGSTVSFFEDVYADIGDEQSIEQSLSTFSSHMTNIVHIMENANEKSLVLFDELGAGTDPTEGAALAISILEDLRKRGCRIAATTHYSELKGYALKTEGVENGSVEFDVNTLRPTYRLIIGVPGKSNAFEISKRLGLSDYIIEIAKSNISEINLEFESLIESLQHKKIEAEKNERESLRIKMEAQKIKERYQEKSEKLENVRDKAIIEAQREAKMILKQAKEEADEILKNIRKMESMGYSSEARQQLEKERLKLRDKIASKDKAISITENDKGKKLKTVQEGQIVLLTTLNQKVTVLNKPNSKGEVMVQAGIMKVTVKVDQLRACGQGDTASEYKNKKRSKEMKLKISSVKSSVDLRGMDSQEALMTVDKYLDDAYLGGLGEVTIIHGLGTGVLKKAVTDMLRRHNHVKEHRPGVYGEGGAGVTIAILK</sequence>
<evidence type="ECO:0000256" key="3">
    <source>
        <dbReference type="ARBA" id="ARBA00022741"/>
    </source>
</evidence>
<dbReference type="PIRSF" id="PIRSF005814">
    <property type="entry name" value="MutS_YshD"/>
    <property type="match status" value="1"/>
</dbReference>
<keyword evidence="7 8" id="KW-0238">DNA-binding</keyword>
<dbReference type="GO" id="GO:0045910">
    <property type="term" value="P:negative regulation of DNA recombination"/>
    <property type="evidence" value="ECO:0007669"/>
    <property type="project" value="InterPro"/>
</dbReference>
<evidence type="ECO:0000259" key="10">
    <source>
        <dbReference type="PROSITE" id="PS50828"/>
    </source>
</evidence>
<dbReference type="GO" id="GO:0030983">
    <property type="term" value="F:mismatched DNA binding"/>
    <property type="evidence" value="ECO:0007669"/>
    <property type="project" value="InterPro"/>
</dbReference>
<dbReference type="Pfam" id="PF20297">
    <property type="entry name" value="MSSS"/>
    <property type="match status" value="1"/>
</dbReference>
<dbReference type="Gene3D" id="3.40.50.300">
    <property type="entry name" value="P-loop containing nucleotide triphosphate hydrolases"/>
    <property type="match status" value="1"/>
</dbReference>
<evidence type="ECO:0000256" key="6">
    <source>
        <dbReference type="ARBA" id="ARBA00022884"/>
    </source>
</evidence>
<comment type="subunit">
    <text evidence="8">Homodimer. Binds to stalled ribosomes, contacting rRNA.</text>
</comment>
<dbReference type="AlphaFoldDB" id="A0A9J6P932"/>
<evidence type="ECO:0000256" key="4">
    <source>
        <dbReference type="ARBA" id="ARBA00022801"/>
    </source>
</evidence>
<dbReference type="InterPro" id="IPR036187">
    <property type="entry name" value="DNA_mismatch_repair_MutS_sf"/>
</dbReference>
<comment type="function">
    <text evidence="8">Endonuclease that is involved in the suppression of homologous recombination and thus may have a key role in the control of bacterial genetic diversity.</text>
</comment>
<dbReference type="RefSeq" id="WP_250861635.1">
    <property type="nucleotide sequence ID" value="NZ_JAGSOJ010000006.1"/>
</dbReference>
<dbReference type="GO" id="GO:0140664">
    <property type="term" value="F:ATP-dependent DNA damage sensor activity"/>
    <property type="evidence" value="ECO:0007669"/>
    <property type="project" value="InterPro"/>
</dbReference>
<keyword evidence="4 8" id="KW-0378">Hydrolase</keyword>
<dbReference type="GO" id="GO:0005524">
    <property type="term" value="F:ATP binding"/>
    <property type="evidence" value="ECO:0007669"/>
    <property type="project" value="UniProtKB-UniRule"/>
</dbReference>
<dbReference type="GO" id="GO:0072344">
    <property type="term" value="P:rescue of stalled ribosome"/>
    <property type="evidence" value="ECO:0007669"/>
    <property type="project" value="UniProtKB-UniRule"/>
</dbReference>
<comment type="caution">
    <text evidence="11">The sequence shown here is derived from an EMBL/GenBank/DDBJ whole genome shotgun (WGS) entry which is preliminary data.</text>
</comment>
<dbReference type="SMART" id="SM00534">
    <property type="entry name" value="MUTSac"/>
    <property type="match status" value="1"/>
</dbReference>
<dbReference type="InterPro" id="IPR046893">
    <property type="entry name" value="MSSS"/>
</dbReference>
<dbReference type="EC" id="3.1.-.-" evidence="8"/>
<dbReference type="PROSITE" id="PS50828">
    <property type="entry name" value="SMR"/>
    <property type="match status" value="1"/>
</dbReference>
<dbReference type="NCBIfam" id="TIGR01069">
    <property type="entry name" value="mutS2"/>
    <property type="match status" value="1"/>
</dbReference>
<comment type="function">
    <text evidence="8">Acts as a ribosome collision sensor, splitting the ribosome into its 2 subunits. Detects stalled/collided 70S ribosomes which it binds and splits by an ATP-hydrolysis driven conformational change. Acts upstream of the ribosome quality control system (RQC), a ribosome-associated complex that mediates the extraction of incompletely synthesized nascent chains from stalled ribosomes and their subsequent degradation. Probably generates substrates for RQC.</text>
</comment>
<gene>
    <name evidence="8" type="primary">mutS2</name>
    <name evidence="8" type="synonym">rqcU</name>
    <name evidence="11" type="ORF">KDK92_22380</name>
</gene>
<dbReference type="Pfam" id="PF00488">
    <property type="entry name" value="MutS_V"/>
    <property type="match status" value="1"/>
</dbReference>
<dbReference type="SUPFAM" id="SSF52540">
    <property type="entry name" value="P-loop containing nucleoside triphosphate hydrolases"/>
    <property type="match status" value="1"/>
</dbReference>
<proteinExistence type="inferred from homology"/>
<dbReference type="PANTHER" id="PTHR48466:SF2">
    <property type="entry name" value="OS10G0509000 PROTEIN"/>
    <property type="match status" value="1"/>
</dbReference>
<dbReference type="HAMAP" id="MF_00092">
    <property type="entry name" value="MutS2"/>
    <property type="match status" value="1"/>
</dbReference>
<keyword evidence="6 8" id="KW-0694">RNA-binding</keyword>
<keyword evidence="8 11" id="KW-0255">Endonuclease</keyword>
<dbReference type="InterPro" id="IPR045076">
    <property type="entry name" value="MutS"/>
</dbReference>
<evidence type="ECO:0000256" key="7">
    <source>
        <dbReference type="ARBA" id="ARBA00023125"/>
    </source>
</evidence>
<evidence type="ECO:0000256" key="8">
    <source>
        <dbReference type="HAMAP-Rule" id="MF_00092"/>
    </source>
</evidence>
<keyword evidence="9" id="KW-0175">Coiled coil</keyword>
<feature type="binding site" evidence="8">
    <location>
        <begin position="332"/>
        <end position="339"/>
    </location>
    <ligand>
        <name>ATP</name>
        <dbReference type="ChEBI" id="CHEBI:30616"/>
    </ligand>
</feature>
<dbReference type="Gene3D" id="3.30.1370.110">
    <property type="match status" value="1"/>
</dbReference>
<reference evidence="11" key="1">
    <citation type="journal article" date="2021" name="mSystems">
        <title>Bacteria and Archaea Synergistically Convert Glycine Betaine to Biogenic Methane in the Formosa Cold Seep of the South China Sea.</title>
        <authorList>
            <person name="Li L."/>
            <person name="Zhang W."/>
            <person name="Zhang S."/>
            <person name="Song L."/>
            <person name="Sun Q."/>
            <person name="Zhang H."/>
            <person name="Xiang H."/>
            <person name="Dong X."/>
        </authorList>
    </citation>
    <scope>NUCLEOTIDE SEQUENCE</scope>
    <source>
        <strain evidence="11">ZWT</strain>
    </source>
</reference>
<evidence type="ECO:0000256" key="1">
    <source>
        <dbReference type="ARBA" id="ARBA00022722"/>
    </source>
</evidence>
<evidence type="ECO:0000256" key="5">
    <source>
        <dbReference type="ARBA" id="ARBA00022840"/>
    </source>
</evidence>
<dbReference type="PROSITE" id="PS00486">
    <property type="entry name" value="DNA_MISMATCH_REPAIR_2"/>
    <property type="match status" value="1"/>
</dbReference>
<name>A0A9J6P932_9CLOT</name>
<keyword evidence="1 8" id="KW-0540">Nuclease</keyword>
<evidence type="ECO:0000256" key="9">
    <source>
        <dbReference type="SAM" id="Coils"/>
    </source>
</evidence>
<evidence type="ECO:0000313" key="11">
    <source>
        <dbReference type="EMBL" id="MCM1992470.1"/>
    </source>
</evidence>
<dbReference type="GO" id="GO:0006298">
    <property type="term" value="P:mismatch repair"/>
    <property type="evidence" value="ECO:0007669"/>
    <property type="project" value="InterPro"/>
</dbReference>
<keyword evidence="3 8" id="KW-0547">Nucleotide-binding</keyword>
<dbReference type="EMBL" id="JAGSOJ010000006">
    <property type="protein sequence ID" value="MCM1992470.1"/>
    <property type="molecule type" value="Genomic_DNA"/>
</dbReference>
<dbReference type="GO" id="GO:0004519">
    <property type="term" value="F:endonuclease activity"/>
    <property type="evidence" value="ECO:0007669"/>
    <property type="project" value="UniProtKB-UniRule"/>
</dbReference>
<dbReference type="GO" id="GO:0043023">
    <property type="term" value="F:ribosomal large subunit binding"/>
    <property type="evidence" value="ECO:0007669"/>
    <property type="project" value="UniProtKB-UniRule"/>
</dbReference>
<dbReference type="GO" id="GO:0016887">
    <property type="term" value="F:ATP hydrolysis activity"/>
    <property type="evidence" value="ECO:0007669"/>
    <property type="project" value="InterPro"/>
</dbReference>